<dbReference type="EMBL" id="JBJQND010000015">
    <property type="protein sequence ID" value="KAL3853369.1"/>
    <property type="molecule type" value="Genomic_DNA"/>
</dbReference>
<evidence type="ECO:0000256" key="2">
    <source>
        <dbReference type="SAM" id="MobiDB-lite"/>
    </source>
</evidence>
<dbReference type="InterPro" id="IPR011992">
    <property type="entry name" value="EF-hand-dom_pair"/>
</dbReference>
<evidence type="ECO:0000259" key="4">
    <source>
        <dbReference type="PROSITE" id="PS50222"/>
    </source>
</evidence>
<dbReference type="InterPro" id="IPR002048">
    <property type="entry name" value="EF_hand_dom"/>
</dbReference>
<organism evidence="5 6">
    <name type="scientific">Sinanodonta woodiana</name>
    <name type="common">Chinese pond mussel</name>
    <name type="synonym">Anodonta woodiana</name>
    <dbReference type="NCBI Taxonomy" id="1069815"/>
    <lineage>
        <taxon>Eukaryota</taxon>
        <taxon>Metazoa</taxon>
        <taxon>Spiralia</taxon>
        <taxon>Lophotrochozoa</taxon>
        <taxon>Mollusca</taxon>
        <taxon>Bivalvia</taxon>
        <taxon>Autobranchia</taxon>
        <taxon>Heteroconchia</taxon>
        <taxon>Palaeoheterodonta</taxon>
        <taxon>Unionida</taxon>
        <taxon>Unionoidea</taxon>
        <taxon>Unionidae</taxon>
        <taxon>Unioninae</taxon>
        <taxon>Sinanodonta</taxon>
    </lineage>
</organism>
<dbReference type="Pfam" id="PF13202">
    <property type="entry name" value="EF-hand_5"/>
    <property type="match status" value="1"/>
</dbReference>
<dbReference type="PROSITE" id="PS50222">
    <property type="entry name" value="EF_HAND_2"/>
    <property type="match status" value="1"/>
</dbReference>
<feature type="region of interest" description="Disordered" evidence="2">
    <location>
        <begin position="187"/>
        <end position="206"/>
    </location>
</feature>
<feature type="domain" description="EF-hand" evidence="4">
    <location>
        <begin position="127"/>
        <end position="162"/>
    </location>
</feature>
<dbReference type="CDD" id="cd00051">
    <property type="entry name" value="EFh"/>
    <property type="match status" value="1"/>
</dbReference>
<accession>A0ABD3UV78</accession>
<dbReference type="PROSITE" id="PS00018">
    <property type="entry name" value="EF_HAND_1"/>
    <property type="match status" value="1"/>
</dbReference>
<name>A0ABD3UV78_SINWO</name>
<reference evidence="5 6" key="1">
    <citation type="submission" date="2024-11" db="EMBL/GenBank/DDBJ databases">
        <title>Chromosome-level genome assembly of the freshwater bivalve Anodonta woodiana.</title>
        <authorList>
            <person name="Chen X."/>
        </authorList>
    </citation>
    <scope>NUCLEOTIDE SEQUENCE [LARGE SCALE GENOMIC DNA]</scope>
    <source>
        <strain evidence="5">MN2024</strain>
        <tissue evidence="5">Gills</tissue>
    </source>
</reference>
<dbReference type="Gene3D" id="1.10.238.10">
    <property type="entry name" value="EF-hand"/>
    <property type="match status" value="1"/>
</dbReference>
<evidence type="ECO:0000313" key="5">
    <source>
        <dbReference type="EMBL" id="KAL3853369.1"/>
    </source>
</evidence>
<evidence type="ECO:0000313" key="6">
    <source>
        <dbReference type="Proteomes" id="UP001634394"/>
    </source>
</evidence>
<dbReference type="Proteomes" id="UP001634394">
    <property type="component" value="Unassembled WGS sequence"/>
</dbReference>
<dbReference type="AlphaFoldDB" id="A0ABD3UV78"/>
<keyword evidence="3" id="KW-0732">Signal</keyword>
<keyword evidence="6" id="KW-1185">Reference proteome</keyword>
<sequence length="206" mass="22897">MEPRIYHGISFLTALTFIIIFIGVDGAPPKAESAISQTLVGTIHAISKQLTDTMNDICKTWCFKTCLVQGKLLKDCRVNNQRICEGERIVSPDEKHQIAPMSTNFTHYDQTGDDVISPTEFSVAAEVPLQDAIQVFKFADTNGDGFLSRQEFLMAPIVFTDQMAAEMNAYNGYGSMYHIVEDTEKNATKSTSTESSQKGEVSLYKF</sequence>
<proteinExistence type="predicted"/>
<feature type="chain" id="PRO_5044819415" description="EF-hand domain-containing protein" evidence="3">
    <location>
        <begin position="27"/>
        <end position="206"/>
    </location>
</feature>
<protein>
    <recommendedName>
        <fullName evidence="4">EF-hand domain-containing protein</fullName>
    </recommendedName>
</protein>
<keyword evidence="1" id="KW-0106">Calcium</keyword>
<feature type="signal peptide" evidence="3">
    <location>
        <begin position="1"/>
        <end position="26"/>
    </location>
</feature>
<gene>
    <name evidence="5" type="ORF">ACJMK2_016917</name>
</gene>
<evidence type="ECO:0000256" key="1">
    <source>
        <dbReference type="ARBA" id="ARBA00022837"/>
    </source>
</evidence>
<dbReference type="SUPFAM" id="SSF47473">
    <property type="entry name" value="EF-hand"/>
    <property type="match status" value="1"/>
</dbReference>
<dbReference type="InterPro" id="IPR018247">
    <property type="entry name" value="EF_Hand_1_Ca_BS"/>
</dbReference>
<comment type="caution">
    <text evidence="5">The sequence shown here is derived from an EMBL/GenBank/DDBJ whole genome shotgun (WGS) entry which is preliminary data.</text>
</comment>
<feature type="compositionally biased region" description="Polar residues" evidence="2">
    <location>
        <begin position="188"/>
        <end position="199"/>
    </location>
</feature>
<evidence type="ECO:0000256" key="3">
    <source>
        <dbReference type="SAM" id="SignalP"/>
    </source>
</evidence>